<dbReference type="Gene3D" id="3.60.21.10">
    <property type="match status" value="2"/>
</dbReference>
<dbReference type="STRING" id="7234.B4GAR8"/>
<dbReference type="InterPro" id="IPR004843">
    <property type="entry name" value="Calcineurin-like_PHP"/>
</dbReference>
<keyword evidence="7 8" id="KW-0378">Hydrolase</keyword>
<dbReference type="GO" id="GO:0008253">
    <property type="term" value="F:5'-nucleotidase activity"/>
    <property type="evidence" value="ECO:0007669"/>
    <property type="project" value="UniProtKB-EC"/>
</dbReference>
<evidence type="ECO:0000256" key="5">
    <source>
        <dbReference type="ARBA" id="ARBA00022729"/>
    </source>
</evidence>
<organism evidence="12">
    <name type="scientific">Drosophila persimilis</name>
    <name type="common">Fruit fly</name>
    <dbReference type="NCBI Taxonomy" id="7234"/>
    <lineage>
        <taxon>Eukaryota</taxon>
        <taxon>Metazoa</taxon>
        <taxon>Ecdysozoa</taxon>
        <taxon>Arthropoda</taxon>
        <taxon>Hexapoda</taxon>
        <taxon>Insecta</taxon>
        <taxon>Pterygota</taxon>
        <taxon>Neoptera</taxon>
        <taxon>Endopterygota</taxon>
        <taxon>Diptera</taxon>
        <taxon>Brachycera</taxon>
        <taxon>Muscomorpha</taxon>
        <taxon>Ephydroidea</taxon>
        <taxon>Drosophilidae</taxon>
        <taxon>Drosophila</taxon>
        <taxon>Sophophora</taxon>
    </lineage>
</organism>
<evidence type="ECO:0000256" key="3">
    <source>
        <dbReference type="ARBA" id="ARBA00012643"/>
    </source>
</evidence>
<feature type="chain" id="PRO_5005123046" description="5'-nucleotidase" evidence="8">
    <location>
        <begin position="25"/>
        <end position="727"/>
    </location>
</feature>
<dbReference type="HOGENOM" id="CLU_005854_7_1_1"/>
<dbReference type="OrthoDB" id="7722975at2759"/>
<comment type="catalytic activity">
    <reaction evidence="1">
        <text>a ribonucleoside 5'-phosphate + H2O = a ribonucleoside + phosphate</text>
        <dbReference type="Rhea" id="RHEA:12484"/>
        <dbReference type="ChEBI" id="CHEBI:15377"/>
        <dbReference type="ChEBI" id="CHEBI:18254"/>
        <dbReference type="ChEBI" id="CHEBI:43474"/>
        <dbReference type="ChEBI" id="CHEBI:58043"/>
        <dbReference type="EC" id="3.1.3.5"/>
    </reaction>
</comment>
<dbReference type="InterPro" id="IPR006146">
    <property type="entry name" value="5'-Nucleotdase_CS"/>
</dbReference>
<keyword evidence="4" id="KW-0479">Metal-binding</keyword>
<dbReference type="Pfam" id="PF02872">
    <property type="entry name" value="5_nucleotid_C"/>
    <property type="match status" value="1"/>
</dbReference>
<dbReference type="EMBL" id="CH479181">
    <property type="protein sequence ID" value="EDW32020.1"/>
    <property type="molecule type" value="Genomic_DNA"/>
</dbReference>
<evidence type="ECO:0000256" key="1">
    <source>
        <dbReference type="ARBA" id="ARBA00000815"/>
    </source>
</evidence>
<feature type="signal peptide" evidence="8">
    <location>
        <begin position="1"/>
        <end position="24"/>
    </location>
</feature>
<dbReference type="SUPFAM" id="SSF56300">
    <property type="entry name" value="Metallo-dependent phosphatases"/>
    <property type="match status" value="2"/>
</dbReference>
<evidence type="ECO:0000313" key="11">
    <source>
        <dbReference type="EMBL" id="EDW32020.1"/>
    </source>
</evidence>
<dbReference type="InterPro" id="IPR036907">
    <property type="entry name" value="5'-Nucleotdase_C_sf"/>
</dbReference>
<dbReference type="PRINTS" id="PR01607">
    <property type="entry name" value="APYRASEFAMLY"/>
</dbReference>
<dbReference type="EC" id="3.1.3.5" evidence="3"/>
<dbReference type="GO" id="GO:0005886">
    <property type="term" value="C:plasma membrane"/>
    <property type="evidence" value="ECO:0007669"/>
    <property type="project" value="TreeGrafter"/>
</dbReference>
<comment type="similarity">
    <text evidence="2 8">Belongs to the 5'-nucleotidase family.</text>
</comment>
<dbReference type="FunFam" id="3.60.21.10:FF:000020">
    <property type="entry name" value="NT5E isoform 4"/>
    <property type="match status" value="1"/>
</dbReference>
<accession>B4GAR8</accession>
<dbReference type="InterPro" id="IPR006179">
    <property type="entry name" value="5_nucleotidase/apyrase"/>
</dbReference>
<dbReference type="Gene3D" id="3.90.780.10">
    <property type="entry name" value="5'-Nucleotidase, C-terminal domain"/>
    <property type="match status" value="1"/>
</dbReference>
<evidence type="ECO:0000256" key="7">
    <source>
        <dbReference type="ARBA" id="ARBA00022801"/>
    </source>
</evidence>
<feature type="domain" description="Calcineurin-like phosphoesterase" evidence="9">
    <location>
        <begin position="40"/>
        <end position="185"/>
    </location>
</feature>
<keyword evidence="6 8" id="KW-0547">Nucleotide-binding</keyword>
<evidence type="ECO:0000256" key="6">
    <source>
        <dbReference type="ARBA" id="ARBA00022741"/>
    </source>
</evidence>
<dbReference type="OMA" id="WFTIFKH"/>
<keyword evidence="12" id="KW-1185">Reference proteome</keyword>
<evidence type="ECO:0000259" key="9">
    <source>
        <dbReference type="Pfam" id="PF00149"/>
    </source>
</evidence>
<dbReference type="GO" id="GO:0006196">
    <property type="term" value="P:AMP catabolic process"/>
    <property type="evidence" value="ECO:0007669"/>
    <property type="project" value="TreeGrafter"/>
</dbReference>
<gene>
    <name evidence="11" type="primary">Dper\GL11429</name>
    <name evidence="11" type="ORF">Dper_GL11429</name>
</gene>
<name>B4GAR8_DROPE</name>
<dbReference type="PANTHER" id="PTHR11575">
    <property type="entry name" value="5'-NUCLEOTIDASE-RELATED"/>
    <property type="match status" value="1"/>
</dbReference>
<protein>
    <recommendedName>
        <fullName evidence="3">5'-nucleotidase</fullName>
        <ecNumber evidence="3">3.1.3.5</ecNumber>
    </recommendedName>
</protein>
<dbReference type="FunFam" id="3.90.780.10:FF:000001">
    <property type="entry name" value="NT5E isoform 3"/>
    <property type="match status" value="1"/>
</dbReference>
<dbReference type="Pfam" id="PF00149">
    <property type="entry name" value="Metallophos"/>
    <property type="match status" value="2"/>
</dbReference>
<dbReference type="Proteomes" id="UP000008744">
    <property type="component" value="Unassembled WGS sequence"/>
</dbReference>
<feature type="domain" description="Calcineurin-like phosphoesterase" evidence="9">
    <location>
        <begin position="222"/>
        <end position="395"/>
    </location>
</feature>
<dbReference type="InterPro" id="IPR008334">
    <property type="entry name" value="5'-Nucleotdase_C"/>
</dbReference>
<dbReference type="PANTHER" id="PTHR11575:SF24">
    <property type="entry name" value="5'-NUCLEOTIDASE"/>
    <property type="match status" value="1"/>
</dbReference>
<sequence length="727" mass="80060">MPSARTFFIAACSLLAVLAPTARSNPIDPKNADVATEIIILHNNDMHARFEQTNVNSGTCSQEDANTDQCYGGFARVAYEVRKYRKEAENGGPAVLYLNAGDTYTGTAWFTIFKDEIASAFLNKLKPDAISLGNHEFDKNVEGLIPFLNDVEFPVLACNLNLTNEPDLAATKSLANSTILEANGTRIGVIGYLTPDTKILAAKNNVEYVDEIVAIKVRKYRKEAADGGMPVFYLNAGDTYTGTAWFTIFKDKIASSFLNKLQPDAISLGNHEFDEKVEGLIPFLNEVDFPVVACNLDMRKVPELAATKHLVPSTILETQGTKIGVIGYLTPDTKQLTLQSEVEFYEEVVSINAEAKKLKAQGIKIIIALGHSGYLKDKEIAKNCPEVDIVIGGHTNTFLYNGTQPDIEHIEGPYPTVIKQKSGKEVPVVQAYAYTKYLGKIHVQFDAEGNLFEFDGSPILLNASVAQEQDLLDLLEVYRPSVIHLEKSVVGHTKVYLEGRKEVCRDRECNLGNMIADAMVFSRVREEQGGDYWTDAAIAVIVGGGIRSSIEKKSDGSITDSDILAVLPWGNDLFMTRVSGKTLRNALEHGAAARGKDSDGPFLQVSGIHVVYNPRKPEGQRVVSVQVRCAACRIPTYSDLDDAAFYNVIVQEFLFNGGDGHVWKEANNPQHQRLQRKDNEAVRQYLRERDYIYPEVEGRIIFKGAAGGLFASVSLLLLSSLAMRVVS</sequence>
<dbReference type="InterPro" id="IPR029052">
    <property type="entry name" value="Metallo-depent_PP-like"/>
</dbReference>
<dbReference type="SUPFAM" id="SSF55816">
    <property type="entry name" value="5'-nucleotidase (syn. UDP-sugar hydrolase), C-terminal domain"/>
    <property type="match status" value="1"/>
</dbReference>
<dbReference type="PhylomeDB" id="B4GAR8"/>
<evidence type="ECO:0000256" key="8">
    <source>
        <dbReference type="RuleBase" id="RU362119"/>
    </source>
</evidence>
<evidence type="ECO:0000313" key="12">
    <source>
        <dbReference type="Proteomes" id="UP000008744"/>
    </source>
</evidence>
<proteinExistence type="inferred from homology"/>
<dbReference type="GO" id="GO:0046872">
    <property type="term" value="F:metal ion binding"/>
    <property type="evidence" value="ECO:0007669"/>
    <property type="project" value="UniProtKB-KW"/>
</dbReference>
<dbReference type="SMR" id="B4GAR8"/>
<evidence type="ECO:0000256" key="2">
    <source>
        <dbReference type="ARBA" id="ARBA00006654"/>
    </source>
</evidence>
<dbReference type="eggNOG" id="KOG4419">
    <property type="taxonomic scope" value="Eukaryota"/>
</dbReference>
<dbReference type="CDD" id="cd07409">
    <property type="entry name" value="MPP_CD73_N"/>
    <property type="match status" value="1"/>
</dbReference>
<feature type="domain" description="5'-Nucleotidase C-terminal" evidence="10">
    <location>
        <begin position="489"/>
        <end position="660"/>
    </location>
</feature>
<evidence type="ECO:0000259" key="10">
    <source>
        <dbReference type="Pfam" id="PF02872"/>
    </source>
</evidence>
<keyword evidence="5 8" id="KW-0732">Signal</keyword>
<evidence type="ECO:0000256" key="4">
    <source>
        <dbReference type="ARBA" id="ARBA00022723"/>
    </source>
</evidence>
<reference evidence="11 12" key="1">
    <citation type="journal article" date="2007" name="Nature">
        <title>Evolution of genes and genomes on the Drosophila phylogeny.</title>
        <authorList>
            <consortium name="Drosophila 12 Genomes Consortium"/>
            <person name="Clark A.G."/>
            <person name="Eisen M.B."/>
            <person name="Smith D.R."/>
            <person name="Bergman C.M."/>
            <person name="Oliver B."/>
            <person name="Markow T.A."/>
            <person name="Kaufman T.C."/>
            <person name="Kellis M."/>
            <person name="Gelbart W."/>
            <person name="Iyer V.N."/>
            <person name="Pollard D.A."/>
            <person name="Sackton T.B."/>
            <person name="Larracuente A.M."/>
            <person name="Singh N.D."/>
            <person name="Abad J.P."/>
            <person name="Abt D.N."/>
            <person name="Adryan B."/>
            <person name="Aguade M."/>
            <person name="Akashi H."/>
            <person name="Anderson W.W."/>
            <person name="Aquadro C.F."/>
            <person name="Ardell D.H."/>
            <person name="Arguello R."/>
            <person name="Artieri C.G."/>
            <person name="Barbash D.A."/>
            <person name="Barker D."/>
            <person name="Barsanti P."/>
            <person name="Batterham P."/>
            <person name="Batzoglou S."/>
            <person name="Begun D."/>
            <person name="Bhutkar A."/>
            <person name="Blanco E."/>
            <person name="Bosak S.A."/>
            <person name="Bradley R.K."/>
            <person name="Brand A.D."/>
            <person name="Brent M.R."/>
            <person name="Brooks A.N."/>
            <person name="Brown R.H."/>
            <person name="Butlin R.K."/>
            <person name="Caggese C."/>
            <person name="Calvi B.R."/>
            <person name="Bernardo de Carvalho A."/>
            <person name="Caspi A."/>
            <person name="Castrezana S."/>
            <person name="Celniker S.E."/>
            <person name="Chang J.L."/>
            <person name="Chapple C."/>
            <person name="Chatterji S."/>
            <person name="Chinwalla A."/>
            <person name="Civetta A."/>
            <person name="Clifton S.W."/>
            <person name="Comeron J.M."/>
            <person name="Costello J.C."/>
            <person name="Coyne J.A."/>
            <person name="Daub J."/>
            <person name="David R.G."/>
            <person name="Delcher A.L."/>
            <person name="Delehaunty K."/>
            <person name="Do C.B."/>
            <person name="Ebling H."/>
            <person name="Edwards K."/>
            <person name="Eickbush T."/>
            <person name="Evans J.D."/>
            <person name="Filipski A."/>
            <person name="Findeiss S."/>
            <person name="Freyhult E."/>
            <person name="Fulton L."/>
            <person name="Fulton R."/>
            <person name="Garcia A.C."/>
            <person name="Gardiner A."/>
            <person name="Garfield D.A."/>
            <person name="Garvin B.E."/>
            <person name="Gibson G."/>
            <person name="Gilbert D."/>
            <person name="Gnerre S."/>
            <person name="Godfrey J."/>
            <person name="Good R."/>
            <person name="Gotea V."/>
            <person name="Gravely B."/>
            <person name="Greenberg A.J."/>
            <person name="Griffiths-Jones S."/>
            <person name="Gross S."/>
            <person name="Guigo R."/>
            <person name="Gustafson E.A."/>
            <person name="Haerty W."/>
            <person name="Hahn M.W."/>
            <person name="Halligan D.L."/>
            <person name="Halpern A.L."/>
            <person name="Halter G.M."/>
            <person name="Han M.V."/>
            <person name="Heger A."/>
            <person name="Hillier L."/>
            <person name="Hinrichs A.S."/>
            <person name="Holmes I."/>
            <person name="Hoskins R.A."/>
            <person name="Hubisz M.J."/>
            <person name="Hultmark D."/>
            <person name="Huntley M.A."/>
            <person name="Jaffe D.B."/>
            <person name="Jagadeeshan S."/>
            <person name="Jeck W.R."/>
            <person name="Johnson J."/>
            <person name="Jones C.D."/>
            <person name="Jordan W.C."/>
            <person name="Karpen G.H."/>
            <person name="Kataoka E."/>
            <person name="Keightley P.D."/>
            <person name="Kheradpour P."/>
            <person name="Kirkness E.F."/>
            <person name="Koerich L.B."/>
            <person name="Kristiansen K."/>
            <person name="Kudrna D."/>
            <person name="Kulathinal R.J."/>
            <person name="Kumar S."/>
            <person name="Kwok R."/>
            <person name="Lander E."/>
            <person name="Langley C.H."/>
            <person name="Lapoint R."/>
            <person name="Lazzaro B.P."/>
            <person name="Lee S.J."/>
            <person name="Levesque L."/>
            <person name="Li R."/>
            <person name="Lin C.F."/>
            <person name="Lin M.F."/>
            <person name="Lindblad-Toh K."/>
            <person name="Llopart A."/>
            <person name="Long M."/>
            <person name="Low L."/>
            <person name="Lozovsky E."/>
            <person name="Lu J."/>
            <person name="Luo M."/>
            <person name="Machado C.A."/>
            <person name="Makalowski W."/>
            <person name="Marzo M."/>
            <person name="Matsuda M."/>
            <person name="Matzkin L."/>
            <person name="McAllister B."/>
            <person name="McBride C.S."/>
            <person name="McKernan B."/>
            <person name="McKernan K."/>
            <person name="Mendez-Lago M."/>
            <person name="Minx P."/>
            <person name="Mollenhauer M.U."/>
            <person name="Montooth K."/>
            <person name="Mount S.M."/>
            <person name="Mu X."/>
            <person name="Myers E."/>
            <person name="Negre B."/>
            <person name="Newfeld S."/>
            <person name="Nielsen R."/>
            <person name="Noor M.A."/>
            <person name="O'Grady P."/>
            <person name="Pachter L."/>
            <person name="Papaceit M."/>
            <person name="Parisi M.J."/>
            <person name="Parisi M."/>
            <person name="Parts L."/>
            <person name="Pedersen J.S."/>
            <person name="Pesole G."/>
            <person name="Phillippy A.M."/>
            <person name="Ponting C.P."/>
            <person name="Pop M."/>
            <person name="Porcelli D."/>
            <person name="Powell J.R."/>
            <person name="Prohaska S."/>
            <person name="Pruitt K."/>
            <person name="Puig M."/>
            <person name="Quesneville H."/>
            <person name="Ram K.R."/>
            <person name="Rand D."/>
            <person name="Rasmussen M.D."/>
            <person name="Reed L.K."/>
            <person name="Reenan R."/>
            <person name="Reily A."/>
            <person name="Remington K.A."/>
            <person name="Rieger T.T."/>
            <person name="Ritchie M.G."/>
            <person name="Robin C."/>
            <person name="Rogers Y.H."/>
            <person name="Rohde C."/>
            <person name="Rozas J."/>
            <person name="Rubenfield M.J."/>
            <person name="Ruiz A."/>
            <person name="Russo S."/>
            <person name="Salzberg S.L."/>
            <person name="Sanchez-Gracia A."/>
            <person name="Saranga D.J."/>
            <person name="Sato H."/>
            <person name="Schaeffer S.W."/>
            <person name="Schatz M.C."/>
            <person name="Schlenke T."/>
            <person name="Schwartz R."/>
            <person name="Segarra C."/>
            <person name="Singh R.S."/>
            <person name="Sirot L."/>
            <person name="Sirota M."/>
            <person name="Sisneros N.B."/>
            <person name="Smith C.D."/>
            <person name="Smith T.F."/>
            <person name="Spieth J."/>
            <person name="Stage D.E."/>
            <person name="Stark A."/>
            <person name="Stephan W."/>
            <person name="Strausberg R.L."/>
            <person name="Strempel S."/>
            <person name="Sturgill D."/>
            <person name="Sutton G."/>
            <person name="Sutton G.G."/>
            <person name="Tao W."/>
            <person name="Teichmann S."/>
            <person name="Tobari Y.N."/>
            <person name="Tomimura Y."/>
            <person name="Tsolas J.M."/>
            <person name="Valente V.L."/>
            <person name="Venter E."/>
            <person name="Venter J.C."/>
            <person name="Vicario S."/>
            <person name="Vieira F.G."/>
            <person name="Vilella A.J."/>
            <person name="Villasante A."/>
            <person name="Walenz B."/>
            <person name="Wang J."/>
            <person name="Wasserman M."/>
            <person name="Watts T."/>
            <person name="Wilson D."/>
            <person name="Wilson R.K."/>
            <person name="Wing R.A."/>
            <person name="Wolfner M.F."/>
            <person name="Wong A."/>
            <person name="Wong G.K."/>
            <person name="Wu C.I."/>
            <person name="Wu G."/>
            <person name="Yamamoto D."/>
            <person name="Yang H.P."/>
            <person name="Yang S.P."/>
            <person name="Yorke J.A."/>
            <person name="Yoshida K."/>
            <person name="Zdobnov E."/>
            <person name="Zhang P."/>
            <person name="Zhang Y."/>
            <person name="Zimin A.V."/>
            <person name="Baldwin J."/>
            <person name="Abdouelleil A."/>
            <person name="Abdulkadir J."/>
            <person name="Abebe A."/>
            <person name="Abera B."/>
            <person name="Abreu J."/>
            <person name="Acer S.C."/>
            <person name="Aftuck L."/>
            <person name="Alexander A."/>
            <person name="An P."/>
            <person name="Anderson E."/>
            <person name="Anderson S."/>
            <person name="Arachi H."/>
            <person name="Azer M."/>
            <person name="Bachantsang P."/>
            <person name="Barry A."/>
            <person name="Bayul T."/>
            <person name="Berlin A."/>
            <person name="Bessette D."/>
            <person name="Bloom T."/>
            <person name="Blye J."/>
            <person name="Boguslavskiy L."/>
            <person name="Bonnet C."/>
            <person name="Boukhgalter B."/>
            <person name="Bourzgui I."/>
            <person name="Brown A."/>
            <person name="Cahill P."/>
            <person name="Channer S."/>
            <person name="Cheshatsang Y."/>
            <person name="Chuda L."/>
            <person name="Citroen M."/>
            <person name="Collymore A."/>
            <person name="Cooke P."/>
            <person name="Costello M."/>
            <person name="D'Aco K."/>
            <person name="Daza R."/>
            <person name="De Haan G."/>
            <person name="DeGray S."/>
            <person name="DeMaso C."/>
            <person name="Dhargay N."/>
            <person name="Dooley K."/>
            <person name="Dooley E."/>
            <person name="Doricent M."/>
            <person name="Dorje P."/>
            <person name="Dorjee K."/>
            <person name="Dupes A."/>
            <person name="Elong R."/>
            <person name="Falk J."/>
            <person name="Farina A."/>
            <person name="Faro S."/>
            <person name="Ferguson D."/>
            <person name="Fisher S."/>
            <person name="Foley C.D."/>
            <person name="Franke A."/>
            <person name="Friedrich D."/>
            <person name="Gadbois L."/>
            <person name="Gearin G."/>
            <person name="Gearin C.R."/>
            <person name="Giannoukos G."/>
            <person name="Goode T."/>
            <person name="Graham J."/>
            <person name="Grandbois E."/>
            <person name="Grewal S."/>
            <person name="Gyaltsen K."/>
            <person name="Hafez N."/>
            <person name="Hagos B."/>
            <person name="Hall J."/>
            <person name="Henson C."/>
            <person name="Hollinger A."/>
            <person name="Honan T."/>
            <person name="Huard M.D."/>
            <person name="Hughes L."/>
            <person name="Hurhula B."/>
            <person name="Husby M.E."/>
            <person name="Kamat A."/>
            <person name="Kanga B."/>
            <person name="Kashin S."/>
            <person name="Khazanovich D."/>
            <person name="Kisner P."/>
            <person name="Lance K."/>
            <person name="Lara M."/>
            <person name="Lee W."/>
            <person name="Lennon N."/>
            <person name="Letendre F."/>
            <person name="LeVine R."/>
            <person name="Lipovsky A."/>
            <person name="Liu X."/>
            <person name="Liu J."/>
            <person name="Liu S."/>
            <person name="Lokyitsang T."/>
            <person name="Lokyitsang Y."/>
            <person name="Lubonja R."/>
            <person name="Lui A."/>
            <person name="MacDonald P."/>
            <person name="Magnisalis V."/>
            <person name="Maru K."/>
            <person name="Matthews C."/>
            <person name="McCusker W."/>
            <person name="McDonough S."/>
            <person name="Mehta T."/>
            <person name="Meldrim J."/>
            <person name="Meneus L."/>
            <person name="Mihai O."/>
            <person name="Mihalev A."/>
            <person name="Mihova T."/>
            <person name="Mittelman R."/>
            <person name="Mlenga V."/>
            <person name="Montmayeur A."/>
            <person name="Mulrain L."/>
            <person name="Navidi A."/>
            <person name="Naylor J."/>
            <person name="Negash T."/>
            <person name="Nguyen T."/>
            <person name="Nguyen N."/>
            <person name="Nicol R."/>
            <person name="Norbu C."/>
            <person name="Norbu N."/>
            <person name="Novod N."/>
            <person name="O'Neill B."/>
            <person name="Osman S."/>
            <person name="Markiewicz E."/>
            <person name="Oyono O.L."/>
            <person name="Patti C."/>
            <person name="Phunkhang P."/>
            <person name="Pierre F."/>
            <person name="Priest M."/>
            <person name="Raghuraman S."/>
            <person name="Rege F."/>
            <person name="Reyes R."/>
            <person name="Rise C."/>
            <person name="Rogov P."/>
            <person name="Ross K."/>
            <person name="Ryan E."/>
            <person name="Settipalli S."/>
            <person name="Shea T."/>
            <person name="Sherpa N."/>
            <person name="Shi L."/>
            <person name="Shih D."/>
            <person name="Sparrow T."/>
            <person name="Spaulding J."/>
            <person name="Stalker J."/>
            <person name="Stange-Thomann N."/>
            <person name="Stavropoulos S."/>
            <person name="Stone C."/>
            <person name="Strader C."/>
            <person name="Tesfaye S."/>
            <person name="Thomson T."/>
            <person name="Thoulutsang Y."/>
            <person name="Thoulutsang D."/>
            <person name="Topham K."/>
            <person name="Topping I."/>
            <person name="Tsamla T."/>
            <person name="Vassiliev H."/>
            <person name="Vo A."/>
            <person name="Wangchuk T."/>
            <person name="Wangdi T."/>
            <person name="Weiand M."/>
            <person name="Wilkinson J."/>
            <person name="Wilson A."/>
            <person name="Yadav S."/>
            <person name="Young G."/>
            <person name="Yu Q."/>
            <person name="Zembek L."/>
            <person name="Zhong D."/>
            <person name="Zimmer A."/>
            <person name="Zwirko Z."/>
            <person name="Jaffe D.B."/>
            <person name="Alvarez P."/>
            <person name="Brockman W."/>
            <person name="Butler J."/>
            <person name="Chin C."/>
            <person name="Gnerre S."/>
            <person name="Grabherr M."/>
            <person name="Kleber M."/>
            <person name="Mauceli E."/>
            <person name="MacCallum I."/>
        </authorList>
    </citation>
    <scope>NUCLEOTIDE SEQUENCE [LARGE SCALE GENOMIC DNA]</scope>
    <source>
        <strain evidence="12">MSH-3 / Tucson 14011-0111.49</strain>
    </source>
</reference>
<dbReference type="PROSITE" id="PS00786">
    <property type="entry name" value="5_NUCLEOTIDASE_2"/>
    <property type="match status" value="2"/>
</dbReference>
<dbReference type="GO" id="GO:0000166">
    <property type="term" value="F:nucleotide binding"/>
    <property type="evidence" value="ECO:0007669"/>
    <property type="project" value="UniProtKB-KW"/>
</dbReference>
<dbReference type="AlphaFoldDB" id="B4GAR8"/>